<keyword evidence="4" id="KW-1185">Reference proteome</keyword>
<evidence type="ECO:0000259" key="1">
    <source>
        <dbReference type="Pfam" id="PF00534"/>
    </source>
</evidence>
<gene>
    <name evidence="3" type="ORF">FTW19_21635</name>
</gene>
<dbReference type="Pfam" id="PF00534">
    <property type="entry name" value="Glycos_transf_1"/>
    <property type="match status" value="1"/>
</dbReference>
<dbReference type="Gene3D" id="3.40.50.2000">
    <property type="entry name" value="Glycogen Phosphorylase B"/>
    <property type="match status" value="2"/>
</dbReference>
<dbReference type="KEGG" id="talb:FTW19_21635"/>
<evidence type="ECO:0000259" key="2">
    <source>
        <dbReference type="Pfam" id="PF13439"/>
    </source>
</evidence>
<keyword evidence="3" id="KW-0808">Transferase</keyword>
<dbReference type="InterPro" id="IPR001296">
    <property type="entry name" value="Glyco_trans_1"/>
</dbReference>
<dbReference type="RefSeq" id="WP_147649622.1">
    <property type="nucleotide sequence ID" value="NZ_CP042806.1"/>
</dbReference>
<organism evidence="3 4">
    <name type="scientific">Terriglobus albidus</name>
    <dbReference type="NCBI Taxonomy" id="1592106"/>
    <lineage>
        <taxon>Bacteria</taxon>
        <taxon>Pseudomonadati</taxon>
        <taxon>Acidobacteriota</taxon>
        <taxon>Terriglobia</taxon>
        <taxon>Terriglobales</taxon>
        <taxon>Acidobacteriaceae</taxon>
        <taxon>Terriglobus</taxon>
    </lineage>
</organism>
<name>A0A5B9EDS1_9BACT</name>
<proteinExistence type="predicted"/>
<dbReference type="Pfam" id="PF13439">
    <property type="entry name" value="Glyco_transf_4"/>
    <property type="match status" value="1"/>
</dbReference>
<dbReference type="SUPFAM" id="SSF53756">
    <property type="entry name" value="UDP-Glycosyltransferase/glycogen phosphorylase"/>
    <property type="match status" value="1"/>
</dbReference>
<dbReference type="Proteomes" id="UP000321820">
    <property type="component" value="Chromosome"/>
</dbReference>
<dbReference type="GO" id="GO:0016757">
    <property type="term" value="F:glycosyltransferase activity"/>
    <property type="evidence" value="ECO:0007669"/>
    <property type="project" value="InterPro"/>
</dbReference>
<dbReference type="EMBL" id="CP042806">
    <property type="protein sequence ID" value="QEE30353.1"/>
    <property type="molecule type" value="Genomic_DNA"/>
</dbReference>
<evidence type="ECO:0000313" key="4">
    <source>
        <dbReference type="Proteomes" id="UP000321820"/>
    </source>
</evidence>
<reference evidence="3 4" key="1">
    <citation type="submission" date="2019-08" db="EMBL/GenBank/DDBJ databases">
        <title>Complete genome sequence of Terriglobus albidus strain ORNL.</title>
        <authorList>
            <person name="Podar M."/>
        </authorList>
    </citation>
    <scope>NUCLEOTIDE SEQUENCE [LARGE SCALE GENOMIC DNA]</scope>
    <source>
        <strain evidence="3 4">ORNL</strain>
    </source>
</reference>
<dbReference type="OrthoDB" id="9811239at2"/>
<sequence>MRIAQVAPLFESVPPARYGGTERVVSWLTEELVSMGHEVTLFASGDSRTNARLISSCERALWQDVSCRETLPHHVLQVEEVLRHADEFDVVHFHCDYVHFPLVGRLQVPSVTTLHGLVHPPDHEKLFQAFPEVALVAISESQRSPLPQAAWCGTVHHGMPPGLHTYREQAGDYLLFLGRISQDKGIEQAIEIASQAHMHLKVAAKIYDEDRSYFEQTIRPIFKANENITFVGEVGGAEKNELLGNAYGLLFPVVWSEPFGLVLIEALACGTPIIAWNRGAVPEIVEHGVNGFVVDSISDAVLAVASLKHIRRRCCRRRFEERFTSRRMAERYVGLYEKRIREMERRL</sequence>
<dbReference type="InterPro" id="IPR028098">
    <property type="entry name" value="Glyco_trans_4-like_N"/>
</dbReference>
<feature type="domain" description="Glycosyltransferase subfamily 4-like N-terminal" evidence="2">
    <location>
        <begin position="18"/>
        <end position="121"/>
    </location>
</feature>
<dbReference type="PANTHER" id="PTHR12526">
    <property type="entry name" value="GLYCOSYLTRANSFERASE"/>
    <property type="match status" value="1"/>
</dbReference>
<evidence type="ECO:0000313" key="3">
    <source>
        <dbReference type="EMBL" id="QEE30353.1"/>
    </source>
</evidence>
<dbReference type="PANTHER" id="PTHR12526:SF595">
    <property type="entry name" value="BLL5217 PROTEIN"/>
    <property type="match status" value="1"/>
</dbReference>
<feature type="domain" description="Glycosyl transferase family 1" evidence="1">
    <location>
        <begin position="172"/>
        <end position="313"/>
    </location>
</feature>
<dbReference type="CDD" id="cd03802">
    <property type="entry name" value="GT4_AviGT4-like"/>
    <property type="match status" value="1"/>
</dbReference>
<protein>
    <submittedName>
        <fullName evidence="3">Glycosyltransferase family 4 protein</fullName>
    </submittedName>
</protein>
<accession>A0A5B9EDS1</accession>
<dbReference type="AlphaFoldDB" id="A0A5B9EDS1"/>